<dbReference type="AlphaFoldDB" id="A0A0N8IB68"/>
<name>A0A0N8IB68_9RHOB</name>
<dbReference type="SUPFAM" id="SSF55811">
    <property type="entry name" value="Nudix"/>
    <property type="match status" value="1"/>
</dbReference>
<comment type="similarity">
    <text evidence="3">Belongs to the Nudix hydrolase family.</text>
</comment>
<dbReference type="PROSITE" id="PS00893">
    <property type="entry name" value="NUDIX_BOX"/>
    <property type="match status" value="1"/>
</dbReference>
<dbReference type="PANTHER" id="PTHR43736:SF1">
    <property type="entry name" value="DIHYDRONEOPTERIN TRIPHOSPHATE DIPHOSPHATASE"/>
    <property type="match status" value="1"/>
</dbReference>
<keyword evidence="2 3" id="KW-0378">Hydrolase</keyword>
<accession>A0A0N8IB68</accession>
<dbReference type="RefSeq" id="WP_055191802.1">
    <property type="nucleotide sequence ID" value="NZ_FPBS01000009.1"/>
</dbReference>
<dbReference type="InterPro" id="IPR020476">
    <property type="entry name" value="Nudix_hydrolase"/>
</dbReference>
<dbReference type="Gene3D" id="3.90.79.10">
    <property type="entry name" value="Nucleoside Triphosphate Pyrophosphohydrolase"/>
    <property type="match status" value="1"/>
</dbReference>
<sequence length="138" mass="15311">MPKPVLAVLAIVLRGQDVLLVKRRNEPDAGLWGFPGGRLEYGETLEEGACRELFEETGVRASAERFLDLQEVIKPPLPGQGEPAFHYVLLGIKCRYEGGEPSAADDALEARFVPYEDVFKARLPLCDQVADMLQRALE</sequence>
<feature type="domain" description="Nudix hydrolase" evidence="4">
    <location>
        <begin position="3"/>
        <end position="138"/>
    </location>
</feature>
<evidence type="ECO:0000313" key="6">
    <source>
        <dbReference type="Proteomes" id="UP000050471"/>
    </source>
</evidence>
<dbReference type="EMBL" id="LKBA01000019">
    <property type="protein sequence ID" value="KPN62267.1"/>
    <property type="molecule type" value="Genomic_DNA"/>
</dbReference>
<evidence type="ECO:0000256" key="2">
    <source>
        <dbReference type="ARBA" id="ARBA00022801"/>
    </source>
</evidence>
<dbReference type="Pfam" id="PF00293">
    <property type="entry name" value="NUDIX"/>
    <property type="match status" value="1"/>
</dbReference>
<evidence type="ECO:0000313" key="5">
    <source>
        <dbReference type="EMBL" id="KPN62267.1"/>
    </source>
</evidence>
<reference evidence="5 6" key="1">
    <citation type="submission" date="2015-09" db="EMBL/GenBank/DDBJ databases">
        <title>Draft genome sequence of Aliiroseovarius crassostreae CV919-312TSm, the causative agent of Roseovarius Oyster Disease (formerly Juvenile Oyster Disease).</title>
        <authorList>
            <person name="Kessner L."/>
            <person name="Spinard E."/>
            <person name="Nelson D."/>
        </authorList>
    </citation>
    <scope>NUCLEOTIDE SEQUENCE [LARGE SCALE GENOMIC DNA]</scope>
    <source>
        <strain evidence="5 6">CV919-312</strain>
    </source>
</reference>
<dbReference type="STRING" id="154981.AKJ29_08420"/>
<organism evidence="5 6">
    <name type="scientific">Aliiroseovarius crassostreae</name>
    <dbReference type="NCBI Taxonomy" id="154981"/>
    <lineage>
        <taxon>Bacteria</taxon>
        <taxon>Pseudomonadati</taxon>
        <taxon>Pseudomonadota</taxon>
        <taxon>Alphaproteobacteria</taxon>
        <taxon>Rhodobacterales</taxon>
        <taxon>Paracoccaceae</taxon>
        <taxon>Aliiroseovarius</taxon>
    </lineage>
</organism>
<dbReference type="GO" id="GO:0016787">
    <property type="term" value="F:hydrolase activity"/>
    <property type="evidence" value="ECO:0007669"/>
    <property type="project" value="UniProtKB-KW"/>
</dbReference>
<dbReference type="Proteomes" id="UP000050471">
    <property type="component" value="Unassembled WGS sequence"/>
</dbReference>
<dbReference type="InterPro" id="IPR015797">
    <property type="entry name" value="NUDIX_hydrolase-like_dom_sf"/>
</dbReference>
<evidence type="ECO:0000256" key="1">
    <source>
        <dbReference type="ARBA" id="ARBA00001946"/>
    </source>
</evidence>
<protein>
    <recommendedName>
        <fullName evidence="4">Nudix hydrolase domain-containing protein</fullName>
    </recommendedName>
</protein>
<dbReference type="CDD" id="cd04673">
    <property type="entry name" value="NUDIX_ADPRase"/>
    <property type="match status" value="1"/>
</dbReference>
<dbReference type="InterPro" id="IPR020084">
    <property type="entry name" value="NUDIX_hydrolase_CS"/>
</dbReference>
<evidence type="ECO:0000256" key="3">
    <source>
        <dbReference type="RuleBase" id="RU003476"/>
    </source>
</evidence>
<keyword evidence="6" id="KW-1185">Reference proteome</keyword>
<proteinExistence type="inferred from homology"/>
<dbReference type="OrthoDB" id="9761969at2"/>
<dbReference type="PRINTS" id="PR00502">
    <property type="entry name" value="NUDIXFAMILY"/>
</dbReference>
<dbReference type="PANTHER" id="PTHR43736">
    <property type="entry name" value="ADP-RIBOSE PYROPHOSPHATASE"/>
    <property type="match status" value="1"/>
</dbReference>
<dbReference type="InterPro" id="IPR000086">
    <property type="entry name" value="NUDIX_hydrolase_dom"/>
</dbReference>
<comment type="caution">
    <text evidence="5">The sequence shown here is derived from an EMBL/GenBank/DDBJ whole genome shotgun (WGS) entry which is preliminary data.</text>
</comment>
<gene>
    <name evidence="5" type="ORF">AKJ29_08420</name>
</gene>
<dbReference type="PROSITE" id="PS51462">
    <property type="entry name" value="NUDIX"/>
    <property type="match status" value="1"/>
</dbReference>
<comment type="cofactor">
    <cofactor evidence="1">
        <name>Mg(2+)</name>
        <dbReference type="ChEBI" id="CHEBI:18420"/>
    </cofactor>
</comment>
<evidence type="ECO:0000259" key="4">
    <source>
        <dbReference type="PROSITE" id="PS51462"/>
    </source>
</evidence>